<evidence type="ECO:0000256" key="1">
    <source>
        <dbReference type="ARBA" id="ARBA00000085"/>
    </source>
</evidence>
<comment type="subcellular location">
    <subcellularLocation>
        <location evidence="2">Cell membrane</location>
    </subcellularLocation>
</comment>
<keyword evidence="11" id="KW-0472">Membrane</keyword>
<dbReference type="PROSITE" id="PS50885">
    <property type="entry name" value="HAMP"/>
    <property type="match status" value="1"/>
</dbReference>
<dbReference type="SMART" id="SM00388">
    <property type="entry name" value="HisKA"/>
    <property type="match status" value="1"/>
</dbReference>
<feature type="domain" description="Histidine kinase" evidence="12">
    <location>
        <begin position="277"/>
        <end position="491"/>
    </location>
</feature>
<keyword evidence="7" id="KW-0418">Kinase</keyword>
<dbReference type="InterPro" id="IPR052162">
    <property type="entry name" value="Sensor_kinase/Photoreceptor"/>
</dbReference>
<protein>
    <recommendedName>
        <fullName evidence="3">histidine kinase</fullName>
        <ecNumber evidence="3">2.7.13.3</ecNumber>
    </recommendedName>
</protein>
<dbReference type="Gene3D" id="3.30.565.10">
    <property type="entry name" value="Histidine kinase-like ATPase, C-terminal domain"/>
    <property type="match status" value="1"/>
</dbReference>
<dbReference type="Proteomes" id="UP000265614">
    <property type="component" value="Unassembled WGS sequence"/>
</dbReference>
<keyword evidence="4" id="KW-0597">Phosphoprotein</keyword>
<dbReference type="InterPro" id="IPR003660">
    <property type="entry name" value="HAMP_dom"/>
</dbReference>
<organism evidence="14 15">
    <name type="scientific">Vallicoccus soli</name>
    <dbReference type="NCBI Taxonomy" id="2339232"/>
    <lineage>
        <taxon>Bacteria</taxon>
        <taxon>Bacillati</taxon>
        <taxon>Actinomycetota</taxon>
        <taxon>Actinomycetes</taxon>
        <taxon>Motilibacterales</taxon>
        <taxon>Vallicoccaceae</taxon>
        <taxon>Vallicoccus</taxon>
    </lineage>
</organism>
<reference evidence="14 15" key="1">
    <citation type="submission" date="2018-09" db="EMBL/GenBank/DDBJ databases">
        <title>YIM 75000 draft genome.</title>
        <authorList>
            <person name="Tang S."/>
            <person name="Feng Y."/>
        </authorList>
    </citation>
    <scope>NUCLEOTIDE SEQUENCE [LARGE SCALE GENOMIC DNA]</scope>
    <source>
        <strain evidence="14 15">YIM 75000</strain>
    </source>
</reference>
<dbReference type="PRINTS" id="PR00344">
    <property type="entry name" value="BCTRLSENSOR"/>
</dbReference>
<name>A0A3A3Z4Q8_9ACTN</name>
<evidence type="ECO:0000256" key="11">
    <source>
        <dbReference type="SAM" id="Phobius"/>
    </source>
</evidence>
<dbReference type="InterPro" id="IPR007891">
    <property type="entry name" value="CHASE3"/>
</dbReference>
<evidence type="ECO:0000256" key="10">
    <source>
        <dbReference type="SAM" id="Coils"/>
    </source>
</evidence>
<dbReference type="Pfam" id="PF05227">
    <property type="entry name" value="CHASE3"/>
    <property type="match status" value="1"/>
</dbReference>
<evidence type="ECO:0000256" key="9">
    <source>
        <dbReference type="ARBA" id="ARBA00023012"/>
    </source>
</evidence>
<keyword evidence="10" id="KW-0175">Coiled coil</keyword>
<keyword evidence="6 11" id="KW-0812">Transmembrane</keyword>
<dbReference type="GO" id="GO:0000155">
    <property type="term" value="F:phosphorelay sensor kinase activity"/>
    <property type="evidence" value="ECO:0007669"/>
    <property type="project" value="InterPro"/>
</dbReference>
<dbReference type="Pfam" id="PF02518">
    <property type="entry name" value="HATPase_c"/>
    <property type="match status" value="1"/>
</dbReference>
<dbReference type="InterPro" id="IPR005467">
    <property type="entry name" value="His_kinase_dom"/>
</dbReference>
<dbReference type="SUPFAM" id="SSF47384">
    <property type="entry name" value="Homodimeric domain of signal transducing histidine kinase"/>
    <property type="match status" value="1"/>
</dbReference>
<evidence type="ECO:0000259" key="12">
    <source>
        <dbReference type="PROSITE" id="PS50109"/>
    </source>
</evidence>
<dbReference type="GO" id="GO:0005886">
    <property type="term" value="C:plasma membrane"/>
    <property type="evidence" value="ECO:0007669"/>
    <property type="project" value="UniProtKB-SubCell"/>
</dbReference>
<dbReference type="PROSITE" id="PS50109">
    <property type="entry name" value="HIS_KIN"/>
    <property type="match status" value="1"/>
</dbReference>
<dbReference type="InterPro" id="IPR004358">
    <property type="entry name" value="Sig_transdc_His_kin-like_C"/>
</dbReference>
<dbReference type="PANTHER" id="PTHR43304:SF1">
    <property type="entry name" value="PAC DOMAIN-CONTAINING PROTEIN"/>
    <property type="match status" value="1"/>
</dbReference>
<keyword evidence="9" id="KW-0902">Two-component regulatory system</keyword>
<keyword evidence="15" id="KW-1185">Reference proteome</keyword>
<keyword evidence="5" id="KW-0808">Transferase</keyword>
<evidence type="ECO:0000259" key="13">
    <source>
        <dbReference type="PROSITE" id="PS50885"/>
    </source>
</evidence>
<dbReference type="FunFam" id="3.30.565.10:FF:000006">
    <property type="entry name" value="Sensor histidine kinase WalK"/>
    <property type="match status" value="1"/>
</dbReference>
<dbReference type="CDD" id="cd16921">
    <property type="entry name" value="HATPase_FilI-like"/>
    <property type="match status" value="1"/>
</dbReference>
<evidence type="ECO:0000313" key="14">
    <source>
        <dbReference type="EMBL" id="RJK95527.1"/>
    </source>
</evidence>
<comment type="catalytic activity">
    <reaction evidence="1">
        <text>ATP + protein L-histidine = ADP + protein N-phospho-L-histidine.</text>
        <dbReference type="EC" id="2.7.13.3"/>
    </reaction>
</comment>
<dbReference type="InterPro" id="IPR003661">
    <property type="entry name" value="HisK_dim/P_dom"/>
</dbReference>
<evidence type="ECO:0000256" key="8">
    <source>
        <dbReference type="ARBA" id="ARBA00022989"/>
    </source>
</evidence>
<gene>
    <name evidence="14" type="ORF">D5H78_12640</name>
</gene>
<dbReference type="EC" id="2.7.13.3" evidence="3"/>
<evidence type="ECO:0000256" key="2">
    <source>
        <dbReference type="ARBA" id="ARBA00004236"/>
    </source>
</evidence>
<feature type="transmembrane region" description="Helical" evidence="11">
    <location>
        <begin position="164"/>
        <end position="187"/>
    </location>
</feature>
<dbReference type="Pfam" id="PF00672">
    <property type="entry name" value="HAMP"/>
    <property type="match status" value="1"/>
</dbReference>
<sequence length="515" mass="55477">MALVLAGLAVGAVLLTRTRTEQARVTGDYYDATVLSDDLLTSLVDQETAVRGYALTRDPAYLAPYRAAEERGPADFATLQRKLEGSPQALDRLQVAARAAGAWQRTWAEPAIADVRTGGTLSGADLDRGRTLFDAVRREYSAYREVLGDERDEVRDALSRDVGLLFATLVAGALGALGACLALLAALRRWVTGPVEALATETRTVAAGDLHHPVHVEGPPEIERLAADVEAMRRGLLTQLGVLEAAKAEVEASRLQLEEQARELQRSNTELEQFAYVASHDLQEPLRKVASFCQMLARRYEGQLDERADQYIAFAVDGAKRMQQLINDLLAFSRVGRLSSGFADVDLEACLAVALRNLSAALEESGAVVTHDPLPTVSGEAGLLTQVFQNLVGNGVKFRGDEPPRVHLGVERAGDEWLFCCRDNGIGVEPEYAERIFVIFQRLHAKDAYEGTGIGLAMCKKIVEHHGGRIWLDTAAPGGGTTFRFTLPVVGPQEGAATAAPVTAAVGAAAQEGDR</sequence>
<feature type="domain" description="HAMP" evidence="13">
    <location>
        <begin position="189"/>
        <end position="241"/>
    </location>
</feature>
<dbReference type="SUPFAM" id="SSF158472">
    <property type="entry name" value="HAMP domain-like"/>
    <property type="match status" value="1"/>
</dbReference>
<dbReference type="PANTHER" id="PTHR43304">
    <property type="entry name" value="PHYTOCHROME-LIKE PROTEIN CPH1"/>
    <property type="match status" value="1"/>
</dbReference>
<accession>A0A3A3Z4Q8</accession>
<dbReference type="InterPro" id="IPR036890">
    <property type="entry name" value="HATPase_C_sf"/>
</dbReference>
<dbReference type="Gene3D" id="6.10.340.10">
    <property type="match status" value="1"/>
</dbReference>
<evidence type="ECO:0000256" key="4">
    <source>
        <dbReference type="ARBA" id="ARBA00022553"/>
    </source>
</evidence>
<dbReference type="InterPro" id="IPR036097">
    <property type="entry name" value="HisK_dim/P_sf"/>
</dbReference>
<dbReference type="InterPro" id="IPR003594">
    <property type="entry name" value="HATPase_dom"/>
</dbReference>
<dbReference type="OrthoDB" id="9808408at2"/>
<dbReference type="SMART" id="SM00387">
    <property type="entry name" value="HATPase_c"/>
    <property type="match status" value="1"/>
</dbReference>
<evidence type="ECO:0000256" key="7">
    <source>
        <dbReference type="ARBA" id="ARBA00022777"/>
    </source>
</evidence>
<feature type="coiled-coil region" evidence="10">
    <location>
        <begin position="240"/>
        <end position="274"/>
    </location>
</feature>
<comment type="caution">
    <text evidence="14">The sequence shown here is derived from an EMBL/GenBank/DDBJ whole genome shotgun (WGS) entry which is preliminary data.</text>
</comment>
<evidence type="ECO:0000313" key="15">
    <source>
        <dbReference type="Proteomes" id="UP000265614"/>
    </source>
</evidence>
<dbReference type="AlphaFoldDB" id="A0A3A3Z4Q8"/>
<dbReference type="SMART" id="SM00304">
    <property type="entry name" value="HAMP"/>
    <property type="match status" value="1"/>
</dbReference>
<keyword evidence="8 11" id="KW-1133">Transmembrane helix</keyword>
<evidence type="ECO:0000256" key="5">
    <source>
        <dbReference type="ARBA" id="ARBA00022679"/>
    </source>
</evidence>
<evidence type="ECO:0000256" key="6">
    <source>
        <dbReference type="ARBA" id="ARBA00022692"/>
    </source>
</evidence>
<dbReference type="Gene3D" id="1.10.287.130">
    <property type="match status" value="1"/>
</dbReference>
<dbReference type="EMBL" id="QZEZ01000005">
    <property type="protein sequence ID" value="RJK95527.1"/>
    <property type="molecule type" value="Genomic_DNA"/>
</dbReference>
<dbReference type="CDD" id="cd06225">
    <property type="entry name" value="HAMP"/>
    <property type="match status" value="1"/>
</dbReference>
<dbReference type="CDD" id="cd19410">
    <property type="entry name" value="HK9-like_sensor"/>
    <property type="match status" value="1"/>
</dbReference>
<evidence type="ECO:0000256" key="3">
    <source>
        <dbReference type="ARBA" id="ARBA00012438"/>
    </source>
</evidence>
<dbReference type="Pfam" id="PF00512">
    <property type="entry name" value="HisKA"/>
    <property type="match status" value="1"/>
</dbReference>
<proteinExistence type="predicted"/>
<dbReference type="SUPFAM" id="SSF55874">
    <property type="entry name" value="ATPase domain of HSP90 chaperone/DNA topoisomerase II/histidine kinase"/>
    <property type="match status" value="1"/>
</dbReference>
<dbReference type="CDD" id="cd00082">
    <property type="entry name" value="HisKA"/>
    <property type="match status" value="1"/>
</dbReference>